<dbReference type="AlphaFoldDB" id="A0A4R9AGR8"/>
<evidence type="ECO:0000313" key="4">
    <source>
        <dbReference type="Proteomes" id="UP000298170"/>
    </source>
</evidence>
<name>A0A4R9AGR8_9MICO</name>
<gene>
    <name evidence="3" type="ORF">E3T39_04960</name>
</gene>
<sequence length="324" mass="33216">MFSFLLVTQCRDEGFSMQPLTHPTRMIALLAGLVTSGLLLSGCAAPSDDSAVAVDAASVIDTLKADATLAAAVPADLRDAGVVHVASGVSFPPMEFFDVDGTTVVGFDADLGAALGQVLDVDFKFENVNFDGIVGGIAAGRYDLSLTGILDTPSRQAEVDFVDYLQSGVSILVASGNAVDINGPEDLCGHSASVEKGATGDLTIDSLQAACADAGKAAIEKLPFPDQASAVQAVSSGRADASVALDVTLAYTVQTSNDAFELAGDPFNTLPVGIVVPKDNPELRDAVQGALLNVIESGVYDQILAKWGLEKQALTGAPINSGVE</sequence>
<dbReference type="PANTHER" id="PTHR35936">
    <property type="entry name" value="MEMBRANE-BOUND LYTIC MUREIN TRANSGLYCOSYLASE F"/>
    <property type="match status" value="1"/>
</dbReference>
<keyword evidence="1" id="KW-0732">Signal</keyword>
<dbReference type="SUPFAM" id="SSF53850">
    <property type="entry name" value="Periplasmic binding protein-like II"/>
    <property type="match status" value="1"/>
</dbReference>
<dbReference type="OrthoDB" id="4633994at2"/>
<evidence type="ECO:0000256" key="1">
    <source>
        <dbReference type="ARBA" id="ARBA00022729"/>
    </source>
</evidence>
<dbReference type="CDD" id="cd01004">
    <property type="entry name" value="PBP2_MidA_like"/>
    <property type="match status" value="1"/>
</dbReference>
<proteinExistence type="predicted"/>
<dbReference type="InterPro" id="IPR001638">
    <property type="entry name" value="Solute-binding_3/MltF_N"/>
</dbReference>
<reference evidence="3 4" key="1">
    <citation type="submission" date="2019-03" db="EMBL/GenBank/DDBJ databases">
        <title>Genomics of glacier-inhabiting Cryobacterium strains.</title>
        <authorList>
            <person name="Liu Q."/>
            <person name="Xin Y.-H."/>
        </authorList>
    </citation>
    <scope>NUCLEOTIDE SEQUENCE [LARGE SCALE GENOMIC DNA]</scope>
    <source>
        <strain evidence="3 4">Sr39</strain>
    </source>
</reference>
<dbReference type="Gene3D" id="3.40.190.10">
    <property type="entry name" value="Periplasmic binding protein-like II"/>
    <property type="match status" value="2"/>
</dbReference>
<keyword evidence="4" id="KW-1185">Reference proteome</keyword>
<evidence type="ECO:0000313" key="3">
    <source>
        <dbReference type="EMBL" id="TFD61415.1"/>
    </source>
</evidence>
<protein>
    <submittedName>
        <fullName evidence="3">ABC transporter substrate-binding protein</fullName>
    </submittedName>
</protein>
<feature type="domain" description="Solute-binding protein family 3/N-terminal" evidence="2">
    <location>
        <begin position="82"/>
        <end position="311"/>
    </location>
</feature>
<dbReference type="EMBL" id="SOHJ01000004">
    <property type="protein sequence ID" value="TFD61415.1"/>
    <property type="molecule type" value="Genomic_DNA"/>
</dbReference>
<accession>A0A4R9AGR8</accession>
<evidence type="ECO:0000259" key="2">
    <source>
        <dbReference type="SMART" id="SM00062"/>
    </source>
</evidence>
<dbReference type="Pfam" id="PF00497">
    <property type="entry name" value="SBP_bac_3"/>
    <property type="match status" value="1"/>
</dbReference>
<organism evidence="3 4">
    <name type="scientific">Cryobacterium suzukii</name>
    <dbReference type="NCBI Taxonomy" id="1259198"/>
    <lineage>
        <taxon>Bacteria</taxon>
        <taxon>Bacillati</taxon>
        <taxon>Actinomycetota</taxon>
        <taxon>Actinomycetes</taxon>
        <taxon>Micrococcales</taxon>
        <taxon>Microbacteriaceae</taxon>
        <taxon>Cryobacterium</taxon>
    </lineage>
</organism>
<comment type="caution">
    <text evidence="3">The sequence shown here is derived from an EMBL/GenBank/DDBJ whole genome shotgun (WGS) entry which is preliminary data.</text>
</comment>
<dbReference type="Proteomes" id="UP000298170">
    <property type="component" value="Unassembled WGS sequence"/>
</dbReference>
<dbReference type="PANTHER" id="PTHR35936:SF17">
    <property type="entry name" value="ARGININE-BINDING EXTRACELLULAR PROTEIN ARTP"/>
    <property type="match status" value="1"/>
</dbReference>
<dbReference type="SMART" id="SM00062">
    <property type="entry name" value="PBPb"/>
    <property type="match status" value="1"/>
</dbReference>